<feature type="compositionally biased region" description="Polar residues" evidence="1">
    <location>
        <begin position="1"/>
        <end position="17"/>
    </location>
</feature>
<gene>
    <name evidence="2" type="ORF">AJ78_01892</name>
</gene>
<feature type="region of interest" description="Disordered" evidence="1">
    <location>
        <begin position="1"/>
        <end position="21"/>
    </location>
</feature>
<organism evidence="2 3">
    <name type="scientific">Emergomyces pasteurianus Ep9510</name>
    <dbReference type="NCBI Taxonomy" id="1447872"/>
    <lineage>
        <taxon>Eukaryota</taxon>
        <taxon>Fungi</taxon>
        <taxon>Dikarya</taxon>
        <taxon>Ascomycota</taxon>
        <taxon>Pezizomycotina</taxon>
        <taxon>Eurotiomycetes</taxon>
        <taxon>Eurotiomycetidae</taxon>
        <taxon>Onygenales</taxon>
        <taxon>Ajellomycetaceae</taxon>
        <taxon>Emergomyces</taxon>
    </lineage>
</organism>
<protein>
    <submittedName>
        <fullName evidence="2">Uncharacterized protein</fullName>
    </submittedName>
</protein>
<dbReference type="Proteomes" id="UP000182235">
    <property type="component" value="Unassembled WGS sequence"/>
</dbReference>
<comment type="caution">
    <text evidence="2">The sequence shown here is derived from an EMBL/GenBank/DDBJ whole genome shotgun (WGS) entry which is preliminary data.</text>
</comment>
<sequence>MSRMRTTTLGITSSKPSNAPRFIPPRQPFFVVHYTCENIPTQRAKKFSNDKHVNLYALRPKIEHMWATREKGNLWWSASTHGDITSEKSVIRSWCARRVRTAFTDALNERGYDRTGRRLPDIEWQESQRDAKPPSRLEALKGTLEINFRLAVKAAKYTDLVREAGLIVERIESYLKHLSEGRNDARDSSNR</sequence>
<reference evidence="2 3" key="1">
    <citation type="submission" date="2015-07" db="EMBL/GenBank/DDBJ databases">
        <title>Emmonsia species relationships and genome sequence.</title>
        <authorList>
            <consortium name="The Broad Institute Genomics Platform"/>
            <person name="Cuomo C.A."/>
            <person name="Munoz J.F."/>
            <person name="Imamovic A."/>
            <person name="Priest M.E."/>
            <person name="Young S."/>
            <person name="Clay O.K."/>
            <person name="McEwen J.G."/>
        </authorList>
    </citation>
    <scope>NUCLEOTIDE SEQUENCE [LARGE SCALE GENOMIC DNA]</scope>
    <source>
        <strain evidence="2 3">UAMH 9510</strain>
    </source>
</reference>
<dbReference type="AlphaFoldDB" id="A0A1J9PPH7"/>
<name>A0A1J9PPH7_9EURO</name>
<evidence type="ECO:0000313" key="3">
    <source>
        <dbReference type="Proteomes" id="UP000182235"/>
    </source>
</evidence>
<dbReference type="EMBL" id="LGRN01000047">
    <property type="protein sequence ID" value="OJD18062.1"/>
    <property type="molecule type" value="Genomic_DNA"/>
</dbReference>
<accession>A0A1J9PPH7</accession>
<dbReference type="OrthoDB" id="5238363at2759"/>
<dbReference type="VEuPathDB" id="FungiDB:AJ78_01892"/>
<dbReference type="STRING" id="1447872.A0A1J9PPH7"/>
<evidence type="ECO:0000256" key="1">
    <source>
        <dbReference type="SAM" id="MobiDB-lite"/>
    </source>
</evidence>
<proteinExistence type="predicted"/>
<evidence type="ECO:0000313" key="2">
    <source>
        <dbReference type="EMBL" id="OJD18062.1"/>
    </source>
</evidence>
<keyword evidence="3" id="KW-1185">Reference proteome</keyword>